<reference evidence="1" key="1">
    <citation type="submission" date="2016-05" db="EMBL/GenBank/DDBJ databases">
        <authorList>
            <person name="Lavstsen T."/>
            <person name="Jespersen J.S."/>
        </authorList>
    </citation>
    <scope>NUCLEOTIDE SEQUENCE</scope>
    <source>
        <tissue evidence="1">Brain</tissue>
    </source>
</reference>
<accession>A0A1A7Y8W6</accession>
<evidence type="ECO:0000313" key="1">
    <source>
        <dbReference type="EMBL" id="SBP26400.1"/>
    </source>
</evidence>
<sequence>TTSKNLSPAPRHAAPTPWLLALHHPPATWIPSLNSTKHLSSSIITPYQTLTFPFLRRNLTLPASL</sequence>
<organism evidence="1">
    <name type="scientific">Iconisemion striatum</name>
    <dbReference type="NCBI Taxonomy" id="60296"/>
    <lineage>
        <taxon>Eukaryota</taxon>
        <taxon>Metazoa</taxon>
        <taxon>Chordata</taxon>
        <taxon>Craniata</taxon>
        <taxon>Vertebrata</taxon>
        <taxon>Euteleostomi</taxon>
        <taxon>Actinopterygii</taxon>
        <taxon>Neopterygii</taxon>
        <taxon>Teleostei</taxon>
        <taxon>Neoteleostei</taxon>
        <taxon>Acanthomorphata</taxon>
        <taxon>Ovalentaria</taxon>
        <taxon>Atherinomorphae</taxon>
        <taxon>Cyprinodontiformes</taxon>
        <taxon>Nothobranchiidae</taxon>
        <taxon>Iconisemion</taxon>
    </lineage>
</organism>
<feature type="non-terminal residue" evidence="1">
    <location>
        <position position="1"/>
    </location>
</feature>
<gene>
    <name evidence="1" type="primary">Nfu_g_1_012567</name>
</gene>
<protein>
    <submittedName>
        <fullName evidence="1">Uncharacterized protein</fullName>
    </submittedName>
</protein>
<reference evidence="1" key="2">
    <citation type="submission" date="2016-06" db="EMBL/GenBank/DDBJ databases">
        <title>The genome of a short-lived fish provides insights into sex chromosome evolution and the genetic control of aging.</title>
        <authorList>
            <person name="Reichwald K."/>
            <person name="Felder M."/>
            <person name="Petzold A."/>
            <person name="Koch P."/>
            <person name="Groth M."/>
            <person name="Platzer M."/>
        </authorList>
    </citation>
    <scope>NUCLEOTIDE SEQUENCE</scope>
    <source>
        <tissue evidence="1">Brain</tissue>
    </source>
</reference>
<dbReference type="AlphaFoldDB" id="A0A1A7Y8W6"/>
<proteinExistence type="predicted"/>
<feature type="non-terminal residue" evidence="1">
    <location>
        <position position="65"/>
    </location>
</feature>
<name>A0A1A7Y8W6_9TELE</name>
<dbReference type="EMBL" id="HADX01004168">
    <property type="protein sequence ID" value="SBP26400.1"/>
    <property type="molecule type" value="Transcribed_RNA"/>
</dbReference>